<dbReference type="InterPro" id="IPR036388">
    <property type="entry name" value="WH-like_DNA-bd_sf"/>
</dbReference>
<evidence type="ECO:0000256" key="4">
    <source>
        <dbReference type="ARBA" id="ARBA00022741"/>
    </source>
</evidence>
<dbReference type="InterPro" id="IPR009000">
    <property type="entry name" value="Transl_B-barrel_sf"/>
</dbReference>
<dbReference type="FunFam" id="3.40.50.300:FF:001064">
    <property type="entry name" value="Selenocysteine-specific translation elongation factor"/>
    <property type="match status" value="1"/>
</dbReference>
<dbReference type="SUPFAM" id="SSF52540">
    <property type="entry name" value="P-loop containing nucleoside triphosphate hydrolases"/>
    <property type="match status" value="1"/>
</dbReference>
<evidence type="ECO:0000256" key="2">
    <source>
        <dbReference type="ARBA" id="ARBA00015953"/>
    </source>
</evidence>
<dbReference type="PROSITE" id="PS00301">
    <property type="entry name" value="G_TR_1"/>
    <property type="match status" value="1"/>
</dbReference>
<dbReference type="InterPro" id="IPR015190">
    <property type="entry name" value="Elong_fac_SelB-wing-hlx_typ-2"/>
</dbReference>
<keyword evidence="5" id="KW-0648">Protein biosynthesis</keyword>
<dbReference type="SUPFAM" id="SSF50447">
    <property type="entry name" value="Translation proteins"/>
    <property type="match status" value="1"/>
</dbReference>
<protein>
    <recommendedName>
        <fullName evidence="2">Selenocysteine-specific elongation factor</fullName>
    </recommendedName>
    <alternativeName>
        <fullName evidence="8">SelB translation factor</fullName>
    </alternativeName>
</protein>
<dbReference type="RefSeq" id="WP_095129732.1">
    <property type="nucleotide sequence ID" value="NZ_NIBG01000001.1"/>
</dbReference>
<dbReference type="GO" id="GO:0003746">
    <property type="term" value="F:translation elongation factor activity"/>
    <property type="evidence" value="ECO:0007669"/>
    <property type="project" value="UniProtKB-KW"/>
</dbReference>
<dbReference type="GO" id="GO:0003723">
    <property type="term" value="F:RNA binding"/>
    <property type="evidence" value="ECO:0007669"/>
    <property type="project" value="InterPro"/>
</dbReference>
<dbReference type="GO" id="GO:0003924">
    <property type="term" value="F:GTPase activity"/>
    <property type="evidence" value="ECO:0007669"/>
    <property type="project" value="InterPro"/>
</dbReference>
<gene>
    <name evidence="10" type="primary">selB</name>
    <name evidence="10" type="ORF">CCE28_00090</name>
</gene>
<name>A0A267MPP2_9FIRM</name>
<dbReference type="Pfam" id="PF25461">
    <property type="entry name" value="Beta-barrel_SelB"/>
    <property type="match status" value="1"/>
</dbReference>
<evidence type="ECO:0000259" key="9">
    <source>
        <dbReference type="PROSITE" id="PS51722"/>
    </source>
</evidence>
<reference evidence="10 11" key="1">
    <citation type="submission" date="2017-06" db="EMBL/GenBank/DDBJ databases">
        <title>Draft genome sequence of anaerobic fermentative bacterium Anaeromicrobium sediminis DY2726D isolated from West Pacific Ocean sediments.</title>
        <authorList>
            <person name="Zeng X."/>
        </authorList>
    </citation>
    <scope>NUCLEOTIDE SEQUENCE [LARGE SCALE GENOMIC DNA]</scope>
    <source>
        <strain evidence="10 11">DY2726D</strain>
    </source>
</reference>
<dbReference type="InterPro" id="IPR015191">
    <property type="entry name" value="SelB_WHD4"/>
</dbReference>
<dbReference type="NCBIfam" id="TIGR00475">
    <property type="entry name" value="selB"/>
    <property type="match status" value="1"/>
</dbReference>
<dbReference type="Gene3D" id="1.10.10.2770">
    <property type="match status" value="1"/>
</dbReference>
<dbReference type="SUPFAM" id="SSF46785">
    <property type="entry name" value="Winged helix' DNA-binding domain"/>
    <property type="match status" value="2"/>
</dbReference>
<dbReference type="Proteomes" id="UP000216024">
    <property type="component" value="Unassembled WGS sequence"/>
</dbReference>
<dbReference type="PANTHER" id="PTHR43721">
    <property type="entry name" value="ELONGATION FACTOR TU-RELATED"/>
    <property type="match status" value="1"/>
</dbReference>
<dbReference type="Pfam" id="PF09107">
    <property type="entry name" value="WHD_3rd_SelB"/>
    <property type="match status" value="1"/>
</dbReference>
<dbReference type="InterPro" id="IPR009001">
    <property type="entry name" value="Transl_elong_EF1A/Init_IF2_C"/>
</dbReference>
<sequence length="629" mass="72021">MKNVVIGTAGHIDHGKSTLIKALTGLDPDRLKEEKKRGITIDLGFAEFVLPSGKRAGVVDVPGHEKFIKNMLAGIGGIDIVLLVIAADEGVMPQTQEHLDILSILEIEKGIVVLTKTDLVDEDWLSLVKEDIKEKLKGTFLEDATMMEVSAVEGKGLDELAHEIDRQTDELKDRNINLPPRIPIDRVFSISGFGTVITGTQIEGTFKVGDEVLIYPNKVETKIRGIQVHGKSVDRSYAGQRVAINLANMKKEDIKRGDVLSIDKVLEPTMMLDVKVNVLKESNWSIKNRSRLRLYHGSSEILCRAVILDKEEILPGESAYIQLRLEEEVVAKRDDKIVLRFYSPMETIGGGFIIDSNPHKHKRFKEDIIEKLQLKEKGDIEDLIEEMIKVNSENYETMKFYIDKGEFAENEMEKVIEKFIEEDKVVKFVDNVILHKDYLEKLEKNIIKELKDFHNKNTLKSGMLKEELRNRVMKKVKNKLYDDLLAYFESVLNLVENKVSLKDFKVTYTKDQEEIKKKIEDNLTKGKFSPRTIKEMAQTFKDENEFNKVIQSMIDFNLLIKLDENIVLYHTVYNEAVTMIKDFIKDNDGITLGQCRDVLSTTRKFALPLLEYLDNNKITKRHGDKRIIN</sequence>
<dbReference type="SUPFAM" id="SSF50465">
    <property type="entry name" value="EF-Tu/eEF-1alpha/eIF2-gamma C-terminal domain"/>
    <property type="match status" value="1"/>
</dbReference>
<proteinExistence type="predicted"/>
<dbReference type="EMBL" id="NIBG01000001">
    <property type="protein sequence ID" value="PAB60868.1"/>
    <property type="molecule type" value="Genomic_DNA"/>
</dbReference>
<keyword evidence="4" id="KW-0547">Nucleotide-binding</keyword>
<dbReference type="Pfam" id="PF09106">
    <property type="entry name" value="WHD_2nd_SelB"/>
    <property type="match status" value="1"/>
</dbReference>
<keyword evidence="11" id="KW-1185">Reference proteome</keyword>
<dbReference type="Pfam" id="PF03144">
    <property type="entry name" value="GTP_EFTU_D2"/>
    <property type="match status" value="1"/>
</dbReference>
<dbReference type="InterPro" id="IPR050055">
    <property type="entry name" value="EF-Tu_GTPase"/>
</dbReference>
<dbReference type="GO" id="GO:0005829">
    <property type="term" value="C:cytosol"/>
    <property type="evidence" value="ECO:0007669"/>
    <property type="project" value="TreeGrafter"/>
</dbReference>
<evidence type="ECO:0000256" key="7">
    <source>
        <dbReference type="ARBA" id="ARBA00025526"/>
    </source>
</evidence>
<dbReference type="Gene3D" id="3.40.50.300">
    <property type="entry name" value="P-loop containing nucleotide triphosphate hydrolases"/>
    <property type="match status" value="1"/>
</dbReference>
<dbReference type="InterPro" id="IPR005225">
    <property type="entry name" value="Small_GTP-bd"/>
</dbReference>
<dbReference type="InterPro" id="IPR004161">
    <property type="entry name" value="EFTu-like_2"/>
</dbReference>
<dbReference type="InterPro" id="IPR004535">
    <property type="entry name" value="Transl_elong_SelB"/>
</dbReference>
<keyword evidence="10" id="KW-0251">Elongation factor</keyword>
<dbReference type="CDD" id="cd15491">
    <property type="entry name" value="selB_III"/>
    <property type="match status" value="1"/>
</dbReference>
<dbReference type="InterPro" id="IPR000795">
    <property type="entry name" value="T_Tr_GTP-bd_dom"/>
</dbReference>
<dbReference type="PRINTS" id="PR00315">
    <property type="entry name" value="ELONGATNFCT"/>
</dbReference>
<keyword evidence="3" id="KW-0963">Cytoplasm</keyword>
<evidence type="ECO:0000256" key="1">
    <source>
        <dbReference type="ARBA" id="ARBA00004496"/>
    </source>
</evidence>
<evidence type="ECO:0000256" key="8">
    <source>
        <dbReference type="ARBA" id="ARBA00031615"/>
    </source>
</evidence>
<dbReference type="InterPro" id="IPR031157">
    <property type="entry name" value="G_TR_CS"/>
</dbReference>
<dbReference type="AlphaFoldDB" id="A0A267MPP2"/>
<comment type="caution">
    <text evidence="10">The sequence shown here is derived from an EMBL/GenBank/DDBJ whole genome shotgun (WGS) entry which is preliminary data.</text>
</comment>
<comment type="function">
    <text evidence="7">Translation factor necessary for the incorporation of selenocysteine into proteins. It probably replaces EF-Tu for the insertion of selenocysteine directed by the UGA codon. SelB binds GTP and GDP.</text>
</comment>
<accession>A0A267MPP2</accession>
<dbReference type="GO" id="GO:0001514">
    <property type="term" value="P:selenocysteine incorporation"/>
    <property type="evidence" value="ECO:0007669"/>
    <property type="project" value="InterPro"/>
</dbReference>
<evidence type="ECO:0000313" key="11">
    <source>
        <dbReference type="Proteomes" id="UP000216024"/>
    </source>
</evidence>
<dbReference type="CDD" id="cd04171">
    <property type="entry name" value="SelB"/>
    <property type="match status" value="1"/>
</dbReference>
<dbReference type="NCBIfam" id="TIGR00231">
    <property type="entry name" value="small_GTP"/>
    <property type="match status" value="1"/>
</dbReference>
<dbReference type="PROSITE" id="PS51722">
    <property type="entry name" value="G_TR_2"/>
    <property type="match status" value="1"/>
</dbReference>
<dbReference type="InterPro" id="IPR027417">
    <property type="entry name" value="P-loop_NTPase"/>
</dbReference>
<comment type="subcellular location">
    <subcellularLocation>
        <location evidence="1">Cytoplasm</location>
    </subcellularLocation>
</comment>
<dbReference type="Gene3D" id="1.10.10.10">
    <property type="entry name" value="Winged helix-like DNA-binding domain superfamily/Winged helix DNA-binding domain"/>
    <property type="match status" value="1"/>
</dbReference>
<keyword evidence="6" id="KW-0342">GTP-binding</keyword>
<dbReference type="Pfam" id="PF00009">
    <property type="entry name" value="GTP_EFTU"/>
    <property type="match status" value="1"/>
</dbReference>
<evidence type="ECO:0000256" key="5">
    <source>
        <dbReference type="ARBA" id="ARBA00022917"/>
    </source>
</evidence>
<dbReference type="Gene3D" id="2.40.30.10">
    <property type="entry name" value="Translation factors"/>
    <property type="match status" value="1"/>
</dbReference>
<feature type="domain" description="Tr-type G" evidence="9">
    <location>
        <begin position="1"/>
        <end position="172"/>
    </location>
</feature>
<dbReference type="PANTHER" id="PTHR43721:SF22">
    <property type="entry name" value="ELONGATION FACTOR TU, MITOCHONDRIAL"/>
    <property type="match status" value="1"/>
</dbReference>
<dbReference type="InterPro" id="IPR057335">
    <property type="entry name" value="Beta-barrel_SelB"/>
</dbReference>
<dbReference type="CDD" id="cd03696">
    <property type="entry name" value="SelB_II"/>
    <property type="match status" value="1"/>
</dbReference>
<dbReference type="InterPro" id="IPR036390">
    <property type="entry name" value="WH_DNA-bd_sf"/>
</dbReference>
<evidence type="ECO:0000313" key="10">
    <source>
        <dbReference type="EMBL" id="PAB60868.1"/>
    </source>
</evidence>
<dbReference type="GO" id="GO:0005525">
    <property type="term" value="F:GTP binding"/>
    <property type="evidence" value="ECO:0007669"/>
    <property type="project" value="UniProtKB-KW"/>
</dbReference>
<dbReference type="OrthoDB" id="9804504at2"/>
<evidence type="ECO:0000256" key="6">
    <source>
        <dbReference type="ARBA" id="ARBA00023134"/>
    </source>
</evidence>
<evidence type="ECO:0000256" key="3">
    <source>
        <dbReference type="ARBA" id="ARBA00022490"/>
    </source>
</evidence>
<organism evidence="10 11">
    <name type="scientific">Anaeromicrobium sediminis</name>
    <dbReference type="NCBI Taxonomy" id="1478221"/>
    <lineage>
        <taxon>Bacteria</taxon>
        <taxon>Bacillati</taxon>
        <taxon>Bacillota</taxon>
        <taxon>Clostridia</taxon>
        <taxon>Peptostreptococcales</taxon>
        <taxon>Thermotaleaceae</taxon>
        <taxon>Anaeromicrobium</taxon>
    </lineage>
</organism>